<dbReference type="AlphaFoldDB" id="A0A2K4WJP7"/>
<protein>
    <submittedName>
        <fullName evidence="1">Uncharacterized protein</fullName>
    </submittedName>
</protein>
<reference evidence="2" key="1">
    <citation type="submission" date="2017-11" db="EMBL/GenBank/DDBJ databases">
        <authorList>
            <person name="Blom J."/>
        </authorList>
    </citation>
    <scope>NUCLEOTIDE SEQUENCE [LARGE SCALE GENOMIC DNA]</scope>
</reference>
<name>A0A2K4WJP7_9PSED</name>
<gene>
    <name evidence="1" type="ORF">CFBP6411_04681</name>
</gene>
<proteinExistence type="predicted"/>
<evidence type="ECO:0000313" key="2">
    <source>
        <dbReference type="Proteomes" id="UP000238093"/>
    </source>
</evidence>
<evidence type="ECO:0000313" key="1">
    <source>
        <dbReference type="EMBL" id="SOS36038.1"/>
    </source>
</evidence>
<dbReference type="EMBL" id="LT963408">
    <property type="protein sequence ID" value="SOS36038.1"/>
    <property type="molecule type" value="Genomic_DNA"/>
</dbReference>
<dbReference type="Proteomes" id="UP000238093">
    <property type="component" value="Chromosome I"/>
</dbReference>
<sequence length="87" mass="9639">MRCHLIQCIPLSIMLIFTHSVPNQHNGKSIVIPGRAGMVFQMLSEKPAHMLVLPSLRYAIHKPHLTSDGATVYRGISDEQFKGSKAS</sequence>
<accession>A0A2K4WJP7</accession>
<organism evidence="1 2">
    <name type="scientific">Pseudomonas syringae group genomosp. 3</name>
    <dbReference type="NCBI Taxonomy" id="251701"/>
    <lineage>
        <taxon>Bacteria</taxon>
        <taxon>Pseudomonadati</taxon>
        <taxon>Pseudomonadota</taxon>
        <taxon>Gammaproteobacteria</taxon>
        <taxon>Pseudomonadales</taxon>
        <taxon>Pseudomonadaceae</taxon>
        <taxon>Pseudomonas</taxon>
    </lineage>
</organism>